<keyword evidence="9" id="KW-1185">Reference proteome</keyword>
<dbReference type="SUPFAM" id="SSF53822">
    <property type="entry name" value="Periplasmic binding protein-like I"/>
    <property type="match status" value="1"/>
</dbReference>
<evidence type="ECO:0000313" key="8">
    <source>
        <dbReference type="EMBL" id="ERT07988.1"/>
    </source>
</evidence>
<comment type="similarity">
    <text evidence="2">Belongs to the BMP lipoprotein family.</text>
</comment>
<evidence type="ECO:0000256" key="5">
    <source>
        <dbReference type="ARBA" id="ARBA00023136"/>
    </source>
</evidence>
<dbReference type="CDD" id="cd06304">
    <property type="entry name" value="PBP1_BmpA_Med_PnrA-like"/>
    <property type="match status" value="1"/>
</dbReference>
<dbReference type="PROSITE" id="PS51257">
    <property type="entry name" value="PROKAR_LIPOPROTEIN"/>
    <property type="match status" value="1"/>
</dbReference>
<keyword evidence="3" id="KW-1003">Cell membrane</keyword>
<name>U7QJD1_9CYAN</name>
<evidence type="ECO:0000313" key="9">
    <source>
        <dbReference type="Proteomes" id="UP000017127"/>
    </source>
</evidence>
<dbReference type="PANTHER" id="PTHR34296">
    <property type="entry name" value="TRANSCRIPTIONAL ACTIVATOR PROTEIN MED"/>
    <property type="match status" value="1"/>
</dbReference>
<accession>U7QJD1</accession>
<evidence type="ECO:0000256" key="4">
    <source>
        <dbReference type="ARBA" id="ARBA00022729"/>
    </source>
</evidence>
<gene>
    <name evidence="8" type="ORF">M595_1959</name>
</gene>
<dbReference type="InterPro" id="IPR028082">
    <property type="entry name" value="Peripla_BP_I"/>
</dbReference>
<dbReference type="EMBL" id="AUZM01000015">
    <property type="protein sequence ID" value="ERT07988.1"/>
    <property type="molecule type" value="Genomic_DNA"/>
</dbReference>
<dbReference type="Pfam" id="PF02608">
    <property type="entry name" value="Bmp"/>
    <property type="match status" value="1"/>
</dbReference>
<keyword evidence="5" id="KW-0472">Membrane</keyword>
<dbReference type="AlphaFoldDB" id="U7QJD1"/>
<comment type="subcellular location">
    <subcellularLocation>
        <location evidence="1">Cell membrane</location>
        <topology evidence="1">Lipid-anchor</topology>
    </subcellularLocation>
</comment>
<evidence type="ECO:0000256" key="3">
    <source>
        <dbReference type="ARBA" id="ARBA00022475"/>
    </source>
</evidence>
<evidence type="ECO:0000256" key="2">
    <source>
        <dbReference type="ARBA" id="ARBA00008610"/>
    </source>
</evidence>
<proteinExistence type="inferred from homology"/>
<evidence type="ECO:0000259" key="7">
    <source>
        <dbReference type="Pfam" id="PF02608"/>
    </source>
</evidence>
<keyword evidence="4" id="KW-0732">Signal</keyword>
<dbReference type="InterPro" id="IPR003760">
    <property type="entry name" value="PnrA-like"/>
</dbReference>
<reference evidence="8 9" key="1">
    <citation type="journal article" date="2013" name="Front. Microbiol.">
        <title>Comparative genomic analyses of the cyanobacterium, Lyngbya aestuarii BL J, a powerful hydrogen producer.</title>
        <authorList>
            <person name="Kothari A."/>
            <person name="Vaughn M."/>
            <person name="Garcia-Pichel F."/>
        </authorList>
    </citation>
    <scope>NUCLEOTIDE SEQUENCE [LARGE SCALE GENOMIC DNA]</scope>
    <source>
        <strain evidence="8 9">BL J</strain>
    </source>
</reference>
<sequence>MLKPFKILGYLFLALMTFSLVSCLNTEINTSPQSEVNNPSVFKVAILLSGSKADGNWNQGCYEGLLKIEQKYNAKVAYSEYVTAAQGEEFLRQYAEENYDFIIAAGGGYLDAIEKVSLEFPRSKFAVIATYPGNNKNLGALSFRAGEVGYLSGVIAAMTTQTNKVAYIAGADYQIPVEAAKLYQRGAKEINPNIEVFIEYLQTWTDGEKAINVTQDLVKKGVDIFTINADEAGVAAIEVLKQNPEVYMIGWIKDLYELAPERMITSVLHDFPALLLNASALVQEGRWQGTLYKFGLKEGIYEFAPFRGLLTEQQQQQFSQIREQVINGEIDITP</sequence>
<dbReference type="Gene3D" id="3.40.50.2300">
    <property type="match status" value="2"/>
</dbReference>
<feature type="domain" description="ABC transporter substrate-binding protein PnrA-like" evidence="7">
    <location>
        <begin position="43"/>
        <end position="332"/>
    </location>
</feature>
<dbReference type="InterPro" id="IPR050957">
    <property type="entry name" value="BMP_lipoprotein"/>
</dbReference>
<evidence type="ECO:0000256" key="1">
    <source>
        <dbReference type="ARBA" id="ARBA00004193"/>
    </source>
</evidence>
<dbReference type="PANTHER" id="PTHR34296:SF2">
    <property type="entry name" value="ABC TRANSPORTER GUANOSINE-BINDING PROTEIN NUPN"/>
    <property type="match status" value="1"/>
</dbReference>
<dbReference type="RefSeq" id="WP_023065751.1">
    <property type="nucleotide sequence ID" value="NZ_AUZM01000015.1"/>
</dbReference>
<dbReference type="GO" id="GO:0005886">
    <property type="term" value="C:plasma membrane"/>
    <property type="evidence" value="ECO:0007669"/>
    <property type="project" value="UniProtKB-SubCell"/>
</dbReference>
<protein>
    <submittedName>
        <fullName evidence="8">Basic membrane family protein</fullName>
    </submittedName>
</protein>
<dbReference type="Proteomes" id="UP000017127">
    <property type="component" value="Unassembled WGS sequence"/>
</dbReference>
<dbReference type="OrthoDB" id="9769871at2"/>
<keyword evidence="6" id="KW-0449">Lipoprotein</keyword>
<comment type="caution">
    <text evidence="8">The sequence shown here is derived from an EMBL/GenBank/DDBJ whole genome shotgun (WGS) entry which is preliminary data.</text>
</comment>
<evidence type="ECO:0000256" key="6">
    <source>
        <dbReference type="ARBA" id="ARBA00023288"/>
    </source>
</evidence>
<organism evidence="8 9">
    <name type="scientific">Lyngbya aestuarii BL J</name>
    <dbReference type="NCBI Taxonomy" id="1348334"/>
    <lineage>
        <taxon>Bacteria</taxon>
        <taxon>Bacillati</taxon>
        <taxon>Cyanobacteriota</taxon>
        <taxon>Cyanophyceae</taxon>
        <taxon>Oscillatoriophycideae</taxon>
        <taxon>Oscillatoriales</taxon>
        <taxon>Microcoleaceae</taxon>
        <taxon>Lyngbya</taxon>
    </lineage>
</organism>